<dbReference type="EnsemblProtists" id="HpaT804085">
    <property type="protein sequence ID" value="HpaP804085"/>
    <property type="gene ID" value="HpaG804085"/>
</dbReference>
<proteinExistence type="predicted"/>
<evidence type="ECO:0000313" key="1">
    <source>
        <dbReference type="EnsemblProtists" id="HpaP804085"/>
    </source>
</evidence>
<accession>M4BCR9</accession>
<keyword evidence="2" id="KW-1185">Reference proteome</keyword>
<dbReference type="EMBL" id="JH598136">
    <property type="status" value="NOT_ANNOTATED_CDS"/>
    <property type="molecule type" value="Genomic_DNA"/>
</dbReference>
<reference evidence="1" key="2">
    <citation type="submission" date="2015-06" db="UniProtKB">
        <authorList>
            <consortium name="EnsemblProtists"/>
        </authorList>
    </citation>
    <scope>IDENTIFICATION</scope>
    <source>
        <strain evidence="1">Emoy2</strain>
    </source>
</reference>
<sequence>MWTMRLLLKGGCRGTCDCCSIMRCYITPTTMAGTGVNTPEQDIRLQQESTSQKWGKIESTSRPWMTKVRPMCVHV</sequence>
<dbReference type="AlphaFoldDB" id="M4BCR9"/>
<protein>
    <submittedName>
        <fullName evidence="1">Uncharacterized protein</fullName>
    </submittedName>
</protein>
<dbReference type="VEuPathDB" id="FungiDB:HpaG804085"/>
<evidence type="ECO:0000313" key="2">
    <source>
        <dbReference type="Proteomes" id="UP000011713"/>
    </source>
</evidence>
<name>M4BCR9_HYAAE</name>
<dbReference type="HOGENOM" id="CLU_2676338_0_0_1"/>
<dbReference type="Proteomes" id="UP000011713">
    <property type="component" value="Unassembled WGS sequence"/>
</dbReference>
<organism evidence="1 2">
    <name type="scientific">Hyaloperonospora arabidopsidis (strain Emoy2)</name>
    <name type="common">Downy mildew agent</name>
    <name type="synonym">Peronospora arabidopsidis</name>
    <dbReference type="NCBI Taxonomy" id="559515"/>
    <lineage>
        <taxon>Eukaryota</taxon>
        <taxon>Sar</taxon>
        <taxon>Stramenopiles</taxon>
        <taxon>Oomycota</taxon>
        <taxon>Peronosporomycetes</taxon>
        <taxon>Peronosporales</taxon>
        <taxon>Peronosporaceae</taxon>
        <taxon>Hyaloperonospora</taxon>
    </lineage>
</organism>
<reference evidence="2" key="1">
    <citation type="journal article" date="2010" name="Science">
        <title>Signatures of adaptation to obligate biotrophy in the Hyaloperonospora arabidopsidis genome.</title>
        <authorList>
            <person name="Baxter L."/>
            <person name="Tripathy S."/>
            <person name="Ishaque N."/>
            <person name="Boot N."/>
            <person name="Cabral A."/>
            <person name="Kemen E."/>
            <person name="Thines M."/>
            <person name="Ah-Fong A."/>
            <person name="Anderson R."/>
            <person name="Badejoko W."/>
            <person name="Bittner-Eddy P."/>
            <person name="Boore J.L."/>
            <person name="Chibucos M.C."/>
            <person name="Coates M."/>
            <person name="Dehal P."/>
            <person name="Delehaunty K."/>
            <person name="Dong S."/>
            <person name="Downton P."/>
            <person name="Dumas B."/>
            <person name="Fabro G."/>
            <person name="Fronick C."/>
            <person name="Fuerstenberg S.I."/>
            <person name="Fulton L."/>
            <person name="Gaulin E."/>
            <person name="Govers F."/>
            <person name="Hughes L."/>
            <person name="Humphray S."/>
            <person name="Jiang R.H."/>
            <person name="Judelson H."/>
            <person name="Kamoun S."/>
            <person name="Kyung K."/>
            <person name="Meijer H."/>
            <person name="Minx P."/>
            <person name="Morris P."/>
            <person name="Nelson J."/>
            <person name="Phuntumart V."/>
            <person name="Qutob D."/>
            <person name="Rehmany A."/>
            <person name="Rougon-Cardoso A."/>
            <person name="Ryden P."/>
            <person name="Torto-Alalibo T."/>
            <person name="Studholme D."/>
            <person name="Wang Y."/>
            <person name="Win J."/>
            <person name="Wood J."/>
            <person name="Clifton S.W."/>
            <person name="Rogers J."/>
            <person name="Van den Ackerveken G."/>
            <person name="Jones J.D."/>
            <person name="McDowell J.M."/>
            <person name="Beynon J."/>
            <person name="Tyler B.M."/>
        </authorList>
    </citation>
    <scope>NUCLEOTIDE SEQUENCE [LARGE SCALE GENOMIC DNA]</scope>
    <source>
        <strain evidence="2">Emoy2</strain>
    </source>
</reference>
<dbReference type="InParanoid" id="M4BCR9"/>